<evidence type="ECO:0000313" key="1">
    <source>
        <dbReference type="EMBL" id="VDC62353.1"/>
    </source>
</evidence>
<name>A0A3P5YM19_BRACM</name>
<gene>
    <name evidence="1" type="ORF">BRAA09T39964Z</name>
</gene>
<dbReference type="EMBL" id="LR031568">
    <property type="protein sequence ID" value="VDC62353.1"/>
    <property type="molecule type" value="Genomic_DNA"/>
</dbReference>
<protein>
    <submittedName>
        <fullName evidence="1">Uncharacterized protein</fullName>
    </submittedName>
</protein>
<reference evidence="1" key="1">
    <citation type="submission" date="2018-11" db="EMBL/GenBank/DDBJ databases">
        <authorList>
            <consortium name="Genoscope - CEA"/>
            <person name="William W."/>
        </authorList>
    </citation>
    <scope>NUCLEOTIDE SEQUENCE</scope>
</reference>
<dbReference type="AlphaFoldDB" id="A0A3P5YM19"/>
<proteinExistence type="predicted"/>
<accession>A0A3P5YM19</accession>
<sequence>MMGQGRGKLSLVLVTRKQMIQCLGIAYGRRLSGKLKIRVMTDGVRETMDGNSQDNKTRRRKVLKVCQPERMKCSTILGKPSLAVERRQRKIRLGEVGLVRVGMIEVVAVVDGKSEIWR</sequence>
<organism evidence="1">
    <name type="scientific">Brassica campestris</name>
    <name type="common">Field mustard</name>
    <dbReference type="NCBI Taxonomy" id="3711"/>
    <lineage>
        <taxon>Eukaryota</taxon>
        <taxon>Viridiplantae</taxon>
        <taxon>Streptophyta</taxon>
        <taxon>Embryophyta</taxon>
        <taxon>Tracheophyta</taxon>
        <taxon>Spermatophyta</taxon>
        <taxon>Magnoliopsida</taxon>
        <taxon>eudicotyledons</taxon>
        <taxon>Gunneridae</taxon>
        <taxon>Pentapetalae</taxon>
        <taxon>rosids</taxon>
        <taxon>malvids</taxon>
        <taxon>Brassicales</taxon>
        <taxon>Brassicaceae</taxon>
        <taxon>Brassiceae</taxon>
        <taxon>Brassica</taxon>
    </lineage>
</organism>